<evidence type="ECO:0000313" key="5">
    <source>
        <dbReference type="Proteomes" id="UP001642487"/>
    </source>
</evidence>
<dbReference type="PANTHER" id="PTHR13068">
    <property type="entry name" value="CGI-12 PROTEIN-RELATED"/>
    <property type="match status" value="1"/>
</dbReference>
<accession>A0ABP0YDH4</accession>
<dbReference type="EMBL" id="OZ021737">
    <property type="protein sequence ID" value="CAK9318538.1"/>
    <property type="molecule type" value="Genomic_DNA"/>
</dbReference>
<dbReference type="PANTHER" id="PTHR13068:SF233">
    <property type="entry name" value="MTERF FAMILY PROTEIN"/>
    <property type="match status" value="1"/>
</dbReference>
<name>A0ABP0YDH4_9ROSI</name>
<sequence>MVCLSAARRHSSAANFLFRSLIVSSSREAFVVSLILLLKKEAAFFAHRFSESPLKSLRYLSTSSEIVSSVKSASLASNLVQLKNNENLVLIFFENHGFSKPQISEIVKKFPQDLSAKPEKTILLYQPRVFLVSSIRFKEIVEEVKEMGFNPLRLKFVLAVFALRAMSKSTWDKKIGVYRKWGMA</sequence>
<evidence type="ECO:0000256" key="3">
    <source>
        <dbReference type="ARBA" id="ARBA00022946"/>
    </source>
</evidence>
<evidence type="ECO:0000256" key="2">
    <source>
        <dbReference type="ARBA" id="ARBA00022472"/>
    </source>
</evidence>
<evidence type="ECO:0000313" key="4">
    <source>
        <dbReference type="EMBL" id="CAK9318538.1"/>
    </source>
</evidence>
<dbReference type="Proteomes" id="UP001642487">
    <property type="component" value="Chromosome 3"/>
</dbReference>
<dbReference type="InterPro" id="IPR003690">
    <property type="entry name" value="MTERF"/>
</dbReference>
<keyword evidence="2" id="KW-0804">Transcription</keyword>
<protein>
    <submittedName>
        <fullName evidence="4">Uncharacterized protein</fullName>
    </submittedName>
</protein>
<keyword evidence="5" id="KW-1185">Reference proteome</keyword>
<keyword evidence="2" id="KW-0805">Transcription regulation</keyword>
<evidence type="ECO:0000256" key="1">
    <source>
        <dbReference type="ARBA" id="ARBA00007692"/>
    </source>
</evidence>
<dbReference type="InterPro" id="IPR038538">
    <property type="entry name" value="MTERF_sf"/>
</dbReference>
<comment type="similarity">
    <text evidence="1">Belongs to the mTERF family.</text>
</comment>
<keyword evidence="2" id="KW-0806">Transcription termination</keyword>
<organism evidence="4 5">
    <name type="scientific">Citrullus colocynthis</name>
    <name type="common">colocynth</name>
    <dbReference type="NCBI Taxonomy" id="252529"/>
    <lineage>
        <taxon>Eukaryota</taxon>
        <taxon>Viridiplantae</taxon>
        <taxon>Streptophyta</taxon>
        <taxon>Embryophyta</taxon>
        <taxon>Tracheophyta</taxon>
        <taxon>Spermatophyta</taxon>
        <taxon>Magnoliopsida</taxon>
        <taxon>eudicotyledons</taxon>
        <taxon>Gunneridae</taxon>
        <taxon>Pentapetalae</taxon>
        <taxon>rosids</taxon>
        <taxon>fabids</taxon>
        <taxon>Cucurbitales</taxon>
        <taxon>Cucurbitaceae</taxon>
        <taxon>Benincaseae</taxon>
        <taxon>Citrullus</taxon>
    </lineage>
</organism>
<dbReference type="Gene3D" id="1.25.70.10">
    <property type="entry name" value="Transcription termination factor 3, mitochondrial"/>
    <property type="match status" value="1"/>
</dbReference>
<proteinExistence type="inferred from homology"/>
<reference evidence="4 5" key="1">
    <citation type="submission" date="2024-03" db="EMBL/GenBank/DDBJ databases">
        <authorList>
            <person name="Gkanogiannis A."/>
            <person name="Becerra Lopez-Lavalle L."/>
        </authorList>
    </citation>
    <scope>NUCLEOTIDE SEQUENCE [LARGE SCALE GENOMIC DNA]</scope>
</reference>
<gene>
    <name evidence="4" type="ORF">CITCOLO1_LOCUS10507</name>
</gene>
<keyword evidence="3" id="KW-0809">Transit peptide</keyword>